<organism evidence="6 7">
    <name type="scientific">Onchocerca flexuosa</name>
    <dbReference type="NCBI Taxonomy" id="387005"/>
    <lineage>
        <taxon>Eukaryota</taxon>
        <taxon>Metazoa</taxon>
        <taxon>Ecdysozoa</taxon>
        <taxon>Nematoda</taxon>
        <taxon>Chromadorea</taxon>
        <taxon>Rhabditida</taxon>
        <taxon>Spirurina</taxon>
        <taxon>Spiruromorpha</taxon>
        <taxon>Filarioidea</taxon>
        <taxon>Onchocercidae</taxon>
        <taxon>Onchocerca</taxon>
    </lineage>
</organism>
<dbReference type="PANTHER" id="PTHR11475">
    <property type="entry name" value="OXIDASE/PEROXIDASE"/>
    <property type="match status" value="1"/>
</dbReference>
<dbReference type="GO" id="GO:0005576">
    <property type="term" value="C:extracellular region"/>
    <property type="evidence" value="ECO:0007669"/>
    <property type="project" value="UniProtKB-SubCell"/>
</dbReference>
<feature type="non-terminal residue" evidence="6">
    <location>
        <position position="488"/>
    </location>
</feature>
<dbReference type="Pfam" id="PF03098">
    <property type="entry name" value="An_peroxidase"/>
    <property type="match status" value="1"/>
</dbReference>
<dbReference type="CDD" id="cd09823">
    <property type="entry name" value="peroxinectin_like"/>
    <property type="match status" value="1"/>
</dbReference>
<reference evidence="6 7" key="1">
    <citation type="submission" date="2018-11" db="EMBL/GenBank/DDBJ databases">
        <authorList>
            <consortium name="Pathogen Informatics"/>
        </authorList>
    </citation>
    <scope>NUCLEOTIDE SEQUENCE [LARGE SCALE GENOMIC DNA]</scope>
</reference>
<dbReference type="GO" id="GO:0004601">
    <property type="term" value="F:peroxidase activity"/>
    <property type="evidence" value="ECO:0007669"/>
    <property type="project" value="UniProtKB-KW"/>
</dbReference>
<feature type="chain" id="PRO_5017922598" description="Animal hem peroxidase" evidence="5">
    <location>
        <begin position="21"/>
        <end position="488"/>
    </location>
</feature>
<dbReference type="InterPro" id="IPR019791">
    <property type="entry name" value="Haem_peroxidase_animal"/>
</dbReference>
<evidence type="ECO:0000256" key="4">
    <source>
        <dbReference type="ARBA" id="ARBA00023180"/>
    </source>
</evidence>
<keyword evidence="4" id="KW-0325">Glycoprotein</keyword>
<sequence>MKYFGLIVIALTQCLPYVRTATSPRENCSLGPREQVNQATSFLDASHIYGNTVERANKLRAYRDGLLLTQKNSRQNILLPTTNDGTCWNNRSPQRCFLAGGEFTNLFPTHTALHTIWLRQHNNIAKQLKAINADWDDEKLFQEARRIVIAQIQHITYNEFLPIIVGKNNLRLYGIKLRHSDYDSDYDLKTDATALNEYASAIGLFYYSLFSDHILLYEDEKGNRKTKKPWSAIINNPELLYNGKIDTILRYLLRETISKPGLHMNNYFKNEFLRGKGNYGLDLAAMIIQMGRDHGVPGYTAFRSACGLRRPANFSDLADIILGSLDLDELAKLYDHIDDVDLFVLGLAEKPEVGALVGPTFACVIGKQFQKIRRGDRFWYENFFVPSAFTLEQLGEIRRTTLARIICDNLEGINEIQPNVFTLADNYGNCPMHCNSTIIDTMDLTQWIDQEPRLKLPITKATLEKAVRLGAEHAKRLNQAEADRIRRQ</sequence>
<protein>
    <recommendedName>
        <fullName evidence="8">Animal hem peroxidase</fullName>
    </recommendedName>
</protein>
<accession>A0A3P7UP97</accession>
<gene>
    <name evidence="6" type="ORF">OFLC_LOCUS3560</name>
</gene>
<dbReference type="InterPro" id="IPR010255">
    <property type="entry name" value="Haem_peroxidase_sf"/>
</dbReference>
<evidence type="ECO:0000256" key="2">
    <source>
        <dbReference type="ARBA" id="ARBA00022525"/>
    </source>
</evidence>
<keyword evidence="2" id="KW-0964">Secreted</keyword>
<dbReference type="Proteomes" id="UP000267606">
    <property type="component" value="Unassembled WGS sequence"/>
</dbReference>
<evidence type="ECO:0000313" key="6">
    <source>
        <dbReference type="EMBL" id="VDO36960.1"/>
    </source>
</evidence>
<feature type="signal peptide" evidence="5">
    <location>
        <begin position="1"/>
        <end position="20"/>
    </location>
</feature>
<dbReference type="PANTHER" id="PTHR11475:SF4">
    <property type="entry name" value="CHORION PEROXIDASE"/>
    <property type="match status" value="1"/>
</dbReference>
<comment type="subcellular location">
    <subcellularLocation>
        <location evidence="1">Secreted</location>
    </subcellularLocation>
</comment>
<keyword evidence="3" id="KW-0575">Peroxidase</keyword>
<dbReference type="Gene3D" id="1.10.640.10">
    <property type="entry name" value="Haem peroxidase domain superfamily, animal type"/>
    <property type="match status" value="1"/>
</dbReference>
<evidence type="ECO:0000313" key="7">
    <source>
        <dbReference type="Proteomes" id="UP000267606"/>
    </source>
</evidence>
<keyword evidence="5" id="KW-0732">Signal</keyword>
<evidence type="ECO:0000256" key="5">
    <source>
        <dbReference type="SAM" id="SignalP"/>
    </source>
</evidence>
<name>A0A3P7UP97_9BILA</name>
<keyword evidence="7" id="KW-1185">Reference proteome</keyword>
<dbReference type="GO" id="GO:0020037">
    <property type="term" value="F:heme binding"/>
    <property type="evidence" value="ECO:0007669"/>
    <property type="project" value="InterPro"/>
</dbReference>
<proteinExistence type="predicted"/>
<evidence type="ECO:0000256" key="1">
    <source>
        <dbReference type="ARBA" id="ARBA00004613"/>
    </source>
</evidence>
<dbReference type="AlphaFoldDB" id="A0A3P7UP97"/>
<keyword evidence="3" id="KW-0560">Oxidoreductase</keyword>
<evidence type="ECO:0008006" key="8">
    <source>
        <dbReference type="Google" id="ProtNLM"/>
    </source>
</evidence>
<dbReference type="EMBL" id="UZAJ01002418">
    <property type="protein sequence ID" value="VDO36960.1"/>
    <property type="molecule type" value="Genomic_DNA"/>
</dbReference>
<evidence type="ECO:0000256" key="3">
    <source>
        <dbReference type="ARBA" id="ARBA00022559"/>
    </source>
</evidence>
<dbReference type="PRINTS" id="PR00457">
    <property type="entry name" value="ANPEROXIDASE"/>
</dbReference>
<dbReference type="InterPro" id="IPR037120">
    <property type="entry name" value="Haem_peroxidase_sf_animal"/>
</dbReference>
<dbReference type="SUPFAM" id="SSF48113">
    <property type="entry name" value="Heme-dependent peroxidases"/>
    <property type="match status" value="1"/>
</dbReference>
<dbReference type="GO" id="GO:0006979">
    <property type="term" value="P:response to oxidative stress"/>
    <property type="evidence" value="ECO:0007669"/>
    <property type="project" value="InterPro"/>
</dbReference>
<dbReference type="PROSITE" id="PS50292">
    <property type="entry name" value="PEROXIDASE_3"/>
    <property type="match status" value="1"/>
</dbReference>